<proteinExistence type="predicted"/>
<keyword evidence="4" id="KW-1185">Reference proteome</keyword>
<reference evidence="5" key="1">
    <citation type="submission" date="2025-08" db="UniProtKB">
        <authorList>
            <consortium name="RefSeq"/>
        </authorList>
    </citation>
    <scope>IDENTIFICATION</scope>
    <source>
        <tissue evidence="5">Gonad</tissue>
    </source>
</reference>
<dbReference type="Proteomes" id="UP000515135">
    <property type="component" value="Unplaced"/>
</dbReference>
<dbReference type="OrthoDB" id="10495713at2759"/>
<protein>
    <submittedName>
        <fullName evidence="5">Uncharacterized protein LOC109484556</fullName>
    </submittedName>
</protein>
<accession>A0A6P4ZQF8</accession>
<feature type="chain" id="PRO_5027626395" evidence="3">
    <location>
        <begin position="27"/>
        <end position="354"/>
    </location>
</feature>
<feature type="transmembrane region" description="Helical" evidence="2">
    <location>
        <begin position="333"/>
        <end position="353"/>
    </location>
</feature>
<keyword evidence="2" id="KW-1133">Transmembrane helix</keyword>
<evidence type="ECO:0000313" key="5">
    <source>
        <dbReference type="RefSeq" id="XP_019643435.1"/>
    </source>
</evidence>
<feature type="compositionally biased region" description="Low complexity" evidence="1">
    <location>
        <begin position="265"/>
        <end position="281"/>
    </location>
</feature>
<sequence length="354" mass="37860">MTMSVTMKTALLLTLLVLLSLHEAESKRSRRKIGFGLGRRRSASSSYPKQKQWSSWSSSSSNSGYPKQQQWSSWGNTGGSSYGNTGGSYGNTGGSWGNTGGSSYGNTGGSWGNQNSGSSWNNRGSSGSSWGSTSSSRSRKRWGSSTVATAAIAGLAGLYGGHVLTSMAYNSMGPRYDYNYGYNNYRPYYQSSSCRAGQCEVRFTVNDTVIPPPRDPSKTNVTIPPYAELVFLCRNGGTCDKSHICYNNVYLYNNKLFRDYPRITSASSTSTSTSISTSTTTQVAAGPSRASVRNNVTAVNVTAAPPPVTRNIAKRQAPIPQPEMVQICRASDAAGTAAYALVVTVAFFFAMVAP</sequence>
<feature type="compositionally biased region" description="Low complexity" evidence="1">
    <location>
        <begin position="44"/>
        <end position="66"/>
    </location>
</feature>
<dbReference type="RefSeq" id="XP_019643435.1">
    <property type="nucleotide sequence ID" value="XM_019787876.1"/>
</dbReference>
<organism evidence="4 5">
    <name type="scientific">Branchiostoma belcheri</name>
    <name type="common">Amphioxus</name>
    <dbReference type="NCBI Taxonomy" id="7741"/>
    <lineage>
        <taxon>Eukaryota</taxon>
        <taxon>Metazoa</taxon>
        <taxon>Chordata</taxon>
        <taxon>Cephalochordata</taxon>
        <taxon>Leptocardii</taxon>
        <taxon>Amphioxiformes</taxon>
        <taxon>Branchiostomatidae</taxon>
        <taxon>Branchiostoma</taxon>
    </lineage>
</organism>
<dbReference type="AlphaFoldDB" id="A0A6P4ZQF8"/>
<feature type="region of interest" description="Disordered" evidence="1">
    <location>
        <begin position="38"/>
        <end position="77"/>
    </location>
</feature>
<feature type="signal peptide" evidence="3">
    <location>
        <begin position="1"/>
        <end position="26"/>
    </location>
</feature>
<keyword evidence="2" id="KW-0812">Transmembrane</keyword>
<keyword evidence="3" id="KW-0732">Signal</keyword>
<feature type="region of interest" description="Disordered" evidence="1">
    <location>
        <begin position="105"/>
        <end position="141"/>
    </location>
</feature>
<keyword evidence="2" id="KW-0472">Membrane</keyword>
<evidence type="ECO:0000313" key="4">
    <source>
        <dbReference type="Proteomes" id="UP000515135"/>
    </source>
</evidence>
<gene>
    <name evidence="5" type="primary">LOC109484556</name>
</gene>
<dbReference type="GeneID" id="109484556"/>
<evidence type="ECO:0000256" key="2">
    <source>
        <dbReference type="SAM" id="Phobius"/>
    </source>
</evidence>
<dbReference type="KEGG" id="bbel:109484556"/>
<evidence type="ECO:0000256" key="1">
    <source>
        <dbReference type="SAM" id="MobiDB-lite"/>
    </source>
</evidence>
<feature type="compositionally biased region" description="Low complexity" evidence="1">
    <location>
        <begin position="112"/>
        <end position="136"/>
    </location>
</feature>
<evidence type="ECO:0000256" key="3">
    <source>
        <dbReference type="SAM" id="SignalP"/>
    </source>
</evidence>
<name>A0A6P4ZQF8_BRABE</name>
<feature type="region of interest" description="Disordered" evidence="1">
    <location>
        <begin position="265"/>
        <end position="284"/>
    </location>
</feature>